<keyword evidence="2" id="KW-1133">Transmembrane helix</keyword>
<feature type="region of interest" description="Disordered" evidence="1">
    <location>
        <begin position="1"/>
        <end position="20"/>
    </location>
</feature>
<protein>
    <recommendedName>
        <fullName evidence="5">DUF883 domain-containing protein</fullName>
    </recommendedName>
</protein>
<gene>
    <name evidence="3" type="ORF">BN59_02626</name>
</gene>
<reference evidence="3 4" key="1">
    <citation type="submission" date="2014-06" db="EMBL/GenBank/DDBJ databases">
        <authorList>
            <person name="Urmite Genomes Urmite Genomes"/>
        </authorList>
    </citation>
    <scope>NUCLEOTIDE SEQUENCE [LARGE SCALE GENOMIC DNA]</scope>
</reference>
<proteinExistence type="predicted"/>
<dbReference type="Proteomes" id="UP000044071">
    <property type="component" value="Unassembled WGS sequence"/>
</dbReference>
<dbReference type="STRING" id="1034943.BN59_02626"/>
<evidence type="ECO:0000256" key="2">
    <source>
        <dbReference type="SAM" id="Phobius"/>
    </source>
</evidence>
<accession>A0A078KZH0</accession>
<name>A0A078KZH0_9GAMM</name>
<feature type="transmembrane region" description="Helical" evidence="2">
    <location>
        <begin position="72"/>
        <end position="89"/>
    </location>
</feature>
<dbReference type="RefSeq" id="WP_043874832.1">
    <property type="nucleotide sequence ID" value="NZ_CCVW01000003.1"/>
</dbReference>
<evidence type="ECO:0000256" key="1">
    <source>
        <dbReference type="SAM" id="MobiDB-lite"/>
    </source>
</evidence>
<organism evidence="3 4">
    <name type="scientific">Legionella massiliensis</name>
    <dbReference type="NCBI Taxonomy" id="1034943"/>
    <lineage>
        <taxon>Bacteria</taxon>
        <taxon>Pseudomonadati</taxon>
        <taxon>Pseudomonadota</taxon>
        <taxon>Gammaproteobacteria</taxon>
        <taxon>Legionellales</taxon>
        <taxon>Legionellaceae</taxon>
        <taxon>Legionella</taxon>
    </lineage>
</organism>
<evidence type="ECO:0000313" key="3">
    <source>
        <dbReference type="EMBL" id="CDZ78316.1"/>
    </source>
</evidence>
<keyword evidence="4" id="KW-1185">Reference proteome</keyword>
<keyword evidence="2" id="KW-0472">Membrane</keyword>
<keyword evidence="2" id="KW-0812">Transmembrane</keyword>
<sequence length="91" mass="10199">MAKSNTPKLNLEDEKVKNETKETLEHAEALYEHVKDKASEMYEEGRKTVCDAHESIKDCTDSLVKHVREKPISSLLIAGGIGFILSSLLKK</sequence>
<dbReference type="OrthoDB" id="5640839at2"/>
<dbReference type="EMBL" id="CCSB01000003">
    <property type="protein sequence ID" value="CDZ78316.1"/>
    <property type="molecule type" value="Genomic_DNA"/>
</dbReference>
<dbReference type="eggNOG" id="COG4575">
    <property type="taxonomic scope" value="Bacteria"/>
</dbReference>
<dbReference type="AlphaFoldDB" id="A0A078KZH0"/>
<feature type="compositionally biased region" description="Basic and acidic residues" evidence="1">
    <location>
        <begin position="10"/>
        <end position="20"/>
    </location>
</feature>
<evidence type="ECO:0008006" key="5">
    <source>
        <dbReference type="Google" id="ProtNLM"/>
    </source>
</evidence>
<evidence type="ECO:0000313" key="4">
    <source>
        <dbReference type="Proteomes" id="UP000044071"/>
    </source>
</evidence>